<evidence type="ECO:0000313" key="2">
    <source>
        <dbReference type="Proteomes" id="UP000485880"/>
    </source>
</evidence>
<reference evidence="1 2" key="1">
    <citation type="submission" date="2019-05" db="EMBL/GenBank/DDBJ databases">
        <authorList>
            <person name="Farhan Ul Haque M."/>
        </authorList>
    </citation>
    <scope>NUCLEOTIDE SEQUENCE [LARGE SCALE GENOMIC DNA]</scope>
    <source>
        <strain evidence="1">2</strain>
    </source>
</reference>
<dbReference type="Proteomes" id="UP000485880">
    <property type="component" value="Unassembled WGS sequence"/>
</dbReference>
<organism evidence="1 2">
    <name type="scientific">Methylocella tundrae</name>
    <dbReference type="NCBI Taxonomy" id="227605"/>
    <lineage>
        <taxon>Bacteria</taxon>
        <taxon>Pseudomonadati</taxon>
        <taxon>Pseudomonadota</taxon>
        <taxon>Alphaproteobacteria</taxon>
        <taxon>Hyphomicrobiales</taxon>
        <taxon>Beijerinckiaceae</taxon>
        <taxon>Methylocella</taxon>
    </lineage>
</organism>
<name>A0A8B6MCV2_METTU</name>
<sequence>MTENLCFLILHHVLCPRMSSNVNLVEWFIFGVLCGGNARVSNGRRFSNSGTLADHTKRRH</sequence>
<dbReference type="EMBL" id="CABFMQ020000131">
    <property type="protein sequence ID" value="VTZ52189.1"/>
    <property type="molecule type" value="Genomic_DNA"/>
</dbReference>
<protein>
    <submittedName>
        <fullName evidence="1">Uncharacterized protein</fullName>
    </submittedName>
</protein>
<gene>
    <name evidence="1" type="ORF">MPC4_70077</name>
</gene>
<comment type="caution">
    <text evidence="1">The sequence shown here is derived from an EMBL/GenBank/DDBJ whole genome shotgun (WGS) entry which is preliminary data.</text>
</comment>
<accession>A0A8B6MCV2</accession>
<proteinExistence type="predicted"/>
<keyword evidence="2" id="KW-1185">Reference proteome</keyword>
<evidence type="ECO:0000313" key="1">
    <source>
        <dbReference type="EMBL" id="VTZ52189.1"/>
    </source>
</evidence>
<dbReference type="AlphaFoldDB" id="A0A8B6MCV2"/>